<sequence length="216" mass="24787">MEFKFLKLRDLQGKTPSFPAAGEVHIIYVPEPDDSNLHKAGAGRAMIREILSYYLCIDKGLVCLHESRHGKPYLASPAIGRNLYFNISHTEGYLAFAMSTSTPLGVDIEKVDRNVRLQSLMGRFFHAEEIKKFLDYSDEERVKHFIHYWTLKESFVKGLGTGMTTSFTSFYLTKESERTFYVTPDKKELQDEYSSWRITSILAPKGFICSVAYRLS</sequence>
<gene>
    <name evidence="6" type="ORF">DXD10_06515</name>
    <name evidence="5" type="ORF">DXD84_12405</name>
</gene>
<dbReference type="EMBL" id="QSQQ01000006">
    <property type="protein sequence ID" value="RGK48957.1"/>
    <property type="molecule type" value="Genomic_DNA"/>
</dbReference>
<keyword evidence="2" id="KW-0808">Transferase</keyword>
<dbReference type="SUPFAM" id="SSF56214">
    <property type="entry name" value="4'-phosphopantetheinyl transferase"/>
    <property type="match status" value="2"/>
</dbReference>
<evidence type="ECO:0000313" key="7">
    <source>
        <dbReference type="Proteomes" id="UP000260664"/>
    </source>
</evidence>
<name>A0A3E4EZL4_9FIRM</name>
<comment type="caution">
    <text evidence="5">The sequence shown here is derived from an EMBL/GenBank/DDBJ whole genome shotgun (WGS) entry which is preliminary data.</text>
</comment>
<dbReference type="Pfam" id="PF01648">
    <property type="entry name" value="ACPS"/>
    <property type="match status" value="1"/>
</dbReference>
<dbReference type="EMBL" id="QSOI01000018">
    <property type="protein sequence ID" value="RGI82119.1"/>
    <property type="molecule type" value="Genomic_DNA"/>
</dbReference>
<dbReference type="GO" id="GO:0000287">
    <property type="term" value="F:magnesium ion binding"/>
    <property type="evidence" value="ECO:0007669"/>
    <property type="project" value="InterPro"/>
</dbReference>
<dbReference type="AlphaFoldDB" id="A0A3E4EZL4"/>
<evidence type="ECO:0000256" key="1">
    <source>
        <dbReference type="ARBA" id="ARBA00010990"/>
    </source>
</evidence>
<feature type="domain" description="4'-phosphopantetheinyl transferase" evidence="3">
    <location>
        <begin position="103"/>
        <end position="211"/>
    </location>
</feature>
<protein>
    <submittedName>
        <fullName evidence="5">Uncharacterized protein</fullName>
    </submittedName>
</protein>
<evidence type="ECO:0000313" key="6">
    <source>
        <dbReference type="EMBL" id="RGK48957.1"/>
    </source>
</evidence>
<feature type="domain" description="4'-phosphopantetheinyl transferase N-terminal" evidence="4">
    <location>
        <begin position="39"/>
        <end position="98"/>
    </location>
</feature>
<dbReference type="PANTHER" id="PTHR12215:SF10">
    <property type="entry name" value="L-AMINOADIPATE-SEMIALDEHYDE DEHYDROGENASE-PHOSPHOPANTETHEINYL TRANSFERASE"/>
    <property type="match status" value="1"/>
</dbReference>
<dbReference type="InterPro" id="IPR050559">
    <property type="entry name" value="P-Pant_transferase_sf"/>
</dbReference>
<evidence type="ECO:0000313" key="5">
    <source>
        <dbReference type="EMBL" id="RGI82119.1"/>
    </source>
</evidence>
<comment type="similarity">
    <text evidence="1">Belongs to the P-Pant transferase superfamily. Gsp/Sfp/HetI/AcpT family.</text>
</comment>
<dbReference type="GO" id="GO:0008897">
    <property type="term" value="F:holo-[acyl-carrier-protein] synthase activity"/>
    <property type="evidence" value="ECO:0007669"/>
    <property type="project" value="InterPro"/>
</dbReference>
<dbReference type="GO" id="GO:0019878">
    <property type="term" value="P:lysine biosynthetic process via aminoadipic acid"/>
    <property type="evidence" value="ECO:0007669"/>
    <property type="project" value="TreeGrafter"/>
</dbReference>
<dbReference type="Proteomes" id="UP000261208">
    <property type="component" value="Unassembled WGS sequence"/>
</dbReference>
<dbReference type="Proteomes" id="UP000260664">
    <property type="component" value="Unassembled WGS sequence"/>
</dbReference>
<evidence type="ECO:0000259" key="3">
    <source>
        <dbReference type="Pfam" id="PF01648"/>
    </source>
</evidence>
<dbReference type="Pfam" id="PF22624">
    <property type="entry name" value="AASDHPPT_N"/>
    <property type="match status" value="1"/>
</dbReference>
<reference evidence="7 8" key="1">
    <citation type="submission" date="2018-08" db="EMBL/GenBank/DDBJ databases">
        <title>A genome reference for cultivated species of the human gut microbiota.</title>
        <authorList>
            <person name="Zou Y."/>
            <person name="Xue W."/>
            <person name="Luo G."/>
        </authorList>
    </citation>
    <scope>NUCLEOTIDE SEQUENCE [LARGE SCALE GENOMIC DNA]</scope>
    <source>
        <strain evidence="6 8">TF11-11</strain>
        <strain evidence="5 7">TM09-19AC</strain>
    </source>
</reference>
<dbReference type="InterPro" id="IPR055066">
    <property type="entry name" value="AASDHPPT_N"/>
</dbReference>
<dbReference type="GO" id="GO:0005829">
    <property type="term" value="C:cytosol"/>
    <property type="evidence" value="ECO:0007669"/>
    <property type="project" value="TreeGrafter"/>
</dbReference>
<organism evidence="5 7">
    <name type="scientific">Dorea formicigenerans</name>
    <dbReference type="NCBI Taxonomy" id="39486"/>
    <lineage>
        <taxon>Bacteria</taxon>
        <taxon>Bacillati</taxon>
        <taxon>Bacillota</taxon>
        <taxon>Clostridia</taxon>
        <taxon>Lachnospirales</taxon>
        <taxon>Lachnospiraceae</taxon>
        <taxon>Dorea</taxon>
    </lineage>
</organism>
<dbReference type="InterPro" id="IPR008278">
    <property type="entry name" value="4-PPantetheinyl_Trfase_dom"/>
</dbReference>
<evidence type="ECO:0000256" key="2">
    <source>
        <dbReference type="ARBA" id="ARBA00022679"/>
    </source>
</evidence>
<accession>A0A3E4EZL4</accession>
<proteinExistence type="inferred from homology"/>
<dbReference type="PANTHER" id="PTHR12215">
    <property type="entry name" value="PHOSPHOPANTETHEINE TRANSFERASE"/>
    <property type="match status" value="1"/>
</dbReference>
<evidence type="ECO:0000259" key="4">
    <source>
        <dbReference type="Pfam" id="PF22624"/>
    </source>
</evidence>
<dbReference type="InterPro" id="IPR037143">
    <property type="entry name" value="4-PPantetheinyl_Trfase_dom_sf"/>
</dbReference>
<dbReference type="Gene3D" id="3.90.470.20">
    <property type="entry name" value="4'-phosphopantetheinyl transferase domain"/>
    <property type="match status" value="1"/>
</dbReference>
<evidence type="ECO:0000313" key="8">
    <source>
        <dbReference type="Proteomes" id="UP000261208"/>
    </source>
</evidence>
<dbReference type="RefSeq" id="WP_117495647.1">
    <property type="nucleotide sequence ID" value="NZ_QSOI01000018.1"/>
</dbReference>